<organism evidence="5">
    <name type="scientific">marine sediment metagenome</name>
    <dbReference type="NCBI Taxonomy" id="412755"/>
    <lineage>
        <taxon>unclassified sequences</taxon>
        <taxon>metagenomes</taxon>
        <taxon>ecological metagenomes</taxon>
    </lineage>
</organism>
<dbReference type="SUPFAM" id="SSF51735">
    <property type="entry name" value="NAD(P)-binding Rossmann-fold domains"/>
    <property type="match status" value="1"/>
</dbReference>
<dbReference type="Gene3D" id="3.40.50.720">
    <property type="entry name" value="NAD(P)-binding Rossmann-like Domain"/>
    <property type="match status" value="1"/>
</dbReference>
<evidence type="ECO:0000259" key="4">
    <source>
        <dbReference type="Pfam" id="PF13380"/>
    </source>
</evidence>
<sequence>MKMESDNIIDVFLHPKSVAVIGASKKLTKGGFRIATNLITNNFRGKVHFINPNA</sequence>
<dbReference type="AlphaFoldDB" id="X1D5V5"/>
<feature type="domain" description="CoA-binding" evidence="4">
    <location>
        <begin position="16"/>
        <end position="53"/>
    </location>
</feature>
<protein>
    <recommendedName>
        <fullName evidence="4">CoA-binding domain-containing protein</fullName>
    </recommendedName>
</protein>
<keyword evidence="3" id="KW-0067">ATP-binding</keyword>
<gene>
    <name evidence="5" type="ORF">S01H4_60334</name>
</gene>
<dbReference type="Pfam" id="PF13380">
    <property type="entry name" value="CoA_binding_2"/>
    <property type="match status" value="1"/>
</dbReference>
<feature type="non-terminal residue" evidence="5">
    <location>
        <position position="54"/>
    </location>
</feature>
<evidence type="ECO:0000313" key="5">
    <source>
        <dbReference type="EMBL" id="GAH15587.1"/>
    </source>
</evidence>
<dbReference type="PANTHER" id="PTHR43334:SF2">
    <property type="entry name" value="ACETATE--COA LIGASE [ADP-FORMING]"/>
    <property type="match status" value="1"/>
</dbReference>
<proteinExistence type="predicted"/>
<dbReference type="GO" id="GO:0016874">
    <property type="term" value="F:ligase activity"/>
    <property type="evidence" value="ECO:0007669"/>
    <property type="project" value="UniProtKB-KW"/>
</dbReference>
<dbReference type="PANTHER" id="PTHR43334">
    <property type="entry name" value="ACETATE--COA LIGASE [ADP-FORMING]"/>
    <property type="match status" value="1"/>
</dbReference>
<dbReference type="InterPro" id="IPR036291">
    <property type="entry name" value="NAD(P)-bd_dom_sf"/>
</dbReference>
<name>X1D5V5_9ZZZZ</name>
<dbReference type="EMBL" id="BART01035555">
    <property type="protein sequence ID" value="GAH15587.1"/>
    <property type="molecule type" value="Genomic_DNA"/>
</dbReference>
<evidence type="ECO:0000256" key="3">
    <source>
        <dbReference type="ARBA" id="ARBA00022840"/>
    </source>
</evidence>
<keyword evidence="1" id="KW-0436">Ligase</keyword>
<accession>X1D5V5</accession>
<keyword evidence="2" id="KW-0547">Nucleotide-binding</keyword>
<dbReference type="InterPro" id="IPR003781">
    <property type="entry name" value="CoA-bd"/>
</dbReference>
<reference evidence="5" key="1">
    <citation type="journal article" date="2014" name="Front. Microbiol.">
        <title>High frequency of phylogenetically diverse reductive dehalogenase-homologous genes in deep subseafloor sedimentary metagenomes.</title>
        <authorList>
            <person name="Kawai M."/>
            <person name="Futagami T."/>
            <person name="Toyoda A."/>
            <person name="Takaki Y."/>
            <person name="Nishi S."/>
            <person name="Hori S."/>
            <person name="Arai W."/>
            <person name="Tsubouchi T."/>
            <person name="Morono Y."/>
            <person name="Uchiyama I."/>
            <person name="Ito T."/>
            <person name="Fujiyama A."/>
            <person name="Inagaki F."/>
            <person name="Takami H."/>
        </authorList>
    </citation>
    <scope>NUCLEOTIDE SEQUENCE</scope>
    <source>
        <strain evidence="5">Expedition CK06-06</strain>
    </source>
</reference>
<comment type="caution">
    <text evidence="5">The sequence shown here is derived from an EMBL/GenBank/DDBJ whole genome shotgun (WGS) entry which is preliminary data.</text>
</comment>
<dbReference type="InterPro" id="IPR051538">
    <property type="entry name" value="Acyl-CoA_Synth/Transferase"/>
</dbReference>
<evidence type="ECO:0000256" key="2">
    <source>
        <dbReference type="ARBA" id="ARBA00022741"/>
    </source>
</evidence>
<dbReference type="GO" id="GO:0005524">
    <property type="term" value="F:ATP binding"/>
    <property type="evidence" value="ECO:0007669"/>
    <property type="project" value="UniProtKB-KW"/>
</dbReference>
<evidence type="ECO:0000256" key="1">
    <source>
        <dbReference type="ARBA" id="ARBA00022598"/>
    </source>
</evidence>